<evidence type="ECO:0000313" key="1">
    <source>
        <dbReference type="EMBL" id="BAC67347.1"/>
    </source>
</evidence>
<dbReference type="Proteomes" id="UP000232720">
    <property type="component" value="Genome"/>
</dbReference>
<dbReference type="RefSeq" id="NP_818743.1">
    <property type="nucleotide sequence ID" value="NC_004690.1"/>
</dbReference>
<dbReference type="KEGG" id="vg:1485783"/>
<dbReference type="GeneID" id="1485783"/>
<reference evidence="1 2" key="1">
    <citation type="journal article" date="2003" name="Virology">
        <title>Genome sequence and organization of a nucleopolyhedrovirus isolated from the smaller tea tortrix, Adoxophyes honmai.</title>
        <authorList>
            <person name="Nakai M."/>
            <person name="Goto C."/>
            <person name="Kang W."/>
            <person name="Shikata M."/>
            <person name="Luque T."/>
            <person name="Kunimi Y."/>
        </authorList>
    </citation>
    <scope>NUCLEOTIDE SEQUENCE [LARGE SCALE GENOMIC DNA]</scope>
    <source>
        <strain evidence="1 2">ADN001</strain>
    </source>
</reference>
<keyword evidence="2" id="KW-1185">Reference proteome</keyword>
<accession>Q80LK0</accession>
<proteinExistence type="predicted"/>
<protein>
    <submittedName>
        <fullName evidence="1">Uncharacterized protein</fullName>
    </submittedName>
</protein>
<dbReference type="OrthoDB" id="36784at10239"/>
<dbReference type="EMBL" id="AP006270">
    <property type="protein sequence ID" value="BAC67347.1"/>
    <property type="molecule type" value="Genomic_DNA"/>
</dbReference>
<evidence type="ECO:0000313" key="2">
    <source>
        <dbReference type="Proteomes" id="UP000232720"/>
    </source>
</evidence>
<sequence>MSQEKDYYKSYFENIDHIQLQDLCEYREYLINHKLSKEIIQKLMIEAATLIFGGEPYDLRDELMSYYCCCPNCESIGPQQNDKQPIANYICKNCSALMLDVNPDEIYDWQTALRVRYQGRFED</sequence>
<name>Q80LK0_NPVAH</name>
<organismHost>
    <name type="scientific">Adoxophyes honmai</name>
    <name type="common">Smaller tea tortrix moth</name>
    <dbReference type="NCBI Taxonomy" id="85585"/>
</organismHost>
<organism evidence="1 2">
    <name type="scientific">Adoxophyes honmai nucleopolyhedrovirus</name>
    <dbReference type="NCBI Taxonomy" id="224399"/>
    <lineage>
        <taxon>Viruses</taxon>
        <taxon>Viruses incertae sedis</taxon>
        <taxon>Naldaviricetes</taxon>
        <taxon>Lefavirales</taxon>
        <taxon>Baculoviridae</taxon>
        <taxon>Alphabaculovirus</taxon>
        <taxon>Alphabaculovirus adhonmai</taxon>
    </lineage>
</organism>